<dbReference type="Pfam" id="PF02922">
    <property type="entry name" value="CBM_48"/>
    <property type="match status" value="1"/>
</dbReference>
<name>A0A220S052_9NEIS</name>
<feature type="active site" description="Proton donor" evidence="12">
    <location>
        <position position="1155"/>
    </location>
</feature>
<feature type="compositionally biased region" description="Low complexity" evidence="14">
    <location>
        <begin position="1445"/>
        <end position="1462"/>
    </location>
</feature>
<dbReference type="UniPathway" id="UPA00164"/>
<dbReference type="Gene3D" id="2.60.40.10">
    <property type="entry name" value="Immunoglobulins"/>
    <property type="match status" value="1"/>
</dbReference>
<evidence type="ECO:0000256" key="1">
    <source>
        <dbReference type="ARBA" id="ARBA00000439"/>
    </source>
</evidence>
<dbReference type="NCBIfam" id="TIGR01515">
    <property type="entry name" value="branching_enzym"/>
    <property type="match status" value="1"/>
</dbReference>
<dbReference type="RefSeq" id="WP_089035467.1">
    <property type="nucleotide sequence ID" value="NZ_CP022278.1"/>
</dbReference>
<comment type="similarity">
    <text evidence="6 12">Belongs to the glycosyl hydrolase 13 family. GlgB subfamily.</text>
</comment>
<organism evidence="16 17">
    <name type="scientific">Neisseria chenwenguii</name>
    <dbReference type="NCBI Taxonomy" id="1853278"/>
    <lineage>
        <taxon>Bacteria</taxon>
        <taxon>Pseudomonadati</taxon>
        <taxon>Pseudomonadota</taxon>
        <taxon>Betaproteobacteria</taxon>
        <taxon>Neisseriales</taxon>
        <taxon>Neisseriaceae</taxon>
        <taxon>Neisseria</taxon>
    </lineage>
</organism>
<dbReference type="InterPro" id="IPR006048">
    <property type="entry name" value="A-amylase/branching_C"/>
</dbReference>
<feature type="active site" description="Nucleophile" evidence="12">
    <location>
        <position position="1102"/>
    </location>
</feature>
<evidence type="ECO:0000256" key="4">
    <source>
        <dbReference type="ARBA" id="ARBA00004964"/>
    </source>
</evidence>
<dbReference type="CDD" id="cd02855">
    <property type="entry name" value="E_set_GBE_prok_N"/>
    <property type="match status" value="1"/>
</dbReference>
<dbReference type="InterPro" id="IPR003385">
    <property type="entry name" value="Glyco_hydro_77"/>
</dbReference>
<dbReference type="InterPro" id="IPR006047">
    <property type="entry name" value="GH13_cat_dom"/>
</dbReference>
<dbReference type="PANTHER" id="PTHR43651">
    <property type="entry name" value="1,4-ALPHA-GLUCAN-BRANCHING ENZYME"/>
    <property type="match status" value="1"/>
</dbReference>
<dbReference type="GO" id="GO:0003844">
    <property type="term" value="F:1,4-alpha-glucan branching enzyme activity"/>
    <property type="evidence" value="ECO:0007669"/>
    <property type="project" value="UniProtKB-UniRule"/>
</dbReference>
<dbReference type="EMBL" id="CP022278">
    <property type="protein sequence ID" value="ASK26746.1"/>
    <property type="molecule type" value="Genomic_DNA"/>
</dbReference>
<comment type="catalytic activity">
    <reaction evidence="2 12">
        <text>Transfers a segment of a (1-&gt;4)-alpha-D-glucan chain to a primary hydroxy group in a similar glucan chain.</text>
        <dbReference type="EC" id="2.4.1.18"/>
    </reaction>
</comment>
<dbReference type="NCBIfam" id="NF003811">
    <property type="entry name" value="PRK05402.1"/>
    <property type="match status" value="1"/>
</dbReference>
<dbReference type="GO" id="GO:0005829">
    <property type="term" value="C:cytosol"/>
    <property type="evidence" value="ECO:0007669"/>
    <property type="project" value="TreeGrafter"/>
</dbReference>
<dbReference type="HAMAP" id="MF_00685">
    <property type="entry name" value="GlgB"/>
    <property type="match status" value="1"/>
</dbReference>
<dbReference type="InterPro" id="IPR006407">
    <property type="entry name" value="GlgB"/>
</dbReference>
<dbReference type="Gene3D" id="3.20.20.80">
    <property type="entry name" value="Glycosidases"/>
    <property type="match status" value="2"/>
</dbReference>
<gene>
    <name evidence="12" type="primary">glgB</name>
    <name evidence="16" type="ORF">BG910_02405</name>
</gene>
<feature type="domain" description="Glycosyl hydrolase family 13 catalytic" evidence="15">
    <location>
        <begin position="944"/>
        <end position="1298"/>
    </location>
</feature>
<evidence type="ECO:0000256" key="8">
    <source>
        <dbReference type="ARBA" id="ARBA00022676"/>
    </source>
</evidence>
<dbReference type="GO" id="GO:0004134">
    <property type="term" value="F:4-alpha-glucanotransferase activity"/>
    <property type="evidence" value="ECO:0007669"/>
    <property type="project" value="UniProtKB-EC"/>
</dbReference>
<evidence type="ECO:0000256" key="7">
    <source>
        <dbReference type="ARBA" id="ARBA00022600"/>
    </source>
</evidence>
<dbReference type="InterPro" id="IPR013783">
    <property type="entry name" value="Ig-like_fold"/>
</dbReference>
<dbReference type="FunFam" id="3.20.20.80:FF:000003">
    <property type="entry name" value="1,4-alpha-glucan branching enzyme GlgB"/>
    <property type="match status" value="1"/>
</dbReference>
<comment type="function">
    <text evidence="3 12">Catalyzes the formation of the alpha-1,6-glucosidic linkages in glycogen by scission of a 1,4-alpha-linked oligosaccharide from growing alpha-1,4-glucan chains and the subsequent attachment of the oligosaccharide to the alpha-1,6 position.</text>
</comment>
<dbReference type="FunFam" id="2.60.40.1180:FF:000002">
    <property type="entry name" value="1,4-alpha-glucan branching enzyme GlgB"/>
    <property type="match status" value="1"/>
</dbReference>
<dbReference type="InterPro" id="IPR044143">
    <property type="entry name" value="GlgB_N_E_set_prok"/>
</dbReference>
<dbReference type="EC" id="2.4.1.18" evidence="12"/>
<keyword evidence="7 12" id="KW-0321">Glycogen metabolism</keyword>
<evidence type="ECO:0000313" key="17">
    <source>
        <dbReference type="Proteomes" id="UP000198238"/>
    </source>
</evidence>
<evidence type="ECO:0000256" key="11">
    <source>
        <dbReference type="ARBA" id="ARBA00023277"/>
    </source>
</evidence>
<dbReference type="Pfam" id="PF02446">
    <property type="entry name" value="Glyco_hydro_77"/>
    <property type="match status" value="1"/>
</dbReference>
<comment type="pathway">
    <text evidence="4 12">Glycan biosynthesis; glycogen biosynthesis.</text>
</comment>
<proteinExistence type="inferred from homology"/>
<dbReference type="Proteomes" id="UP000198238">
    <property type="component" value="Chromosome"/>
</dbReference>
<dbReference type="SUPFAM" id="SSF51011">
    <property type="entry name" value="Glycosyl hydrolase domain"/>
    <property type="match status" value="1"/>
</dbReference>
<evidence type="ECO:0000256" key="9">
    <source>
        <dbReference type="ARBA" id="ARBA00022679"/>
    </source>
</evidence>
<dbReference type="Gene3D" id="2.60.40.1180">
    <property type="entry name" value="Golgi alpha-mannosidase II"/>
    <property type="match status" value="1"/>
</dbReference>
<keyword evidence="9 12" id="KW-0808">Transferase</keyword>
<evidence type="ECO:0000256" key="10">
    <source>
        <dbReference type="ARBA" id="ARBA00023056"/>
    </source>
</evidence>
<comment type="catalytic activity">
    <reaction evidence="1 13">
        <text>Transfers a segment of a (1-&gt;4)-alpha-D-glucan to a new position in an acceptor, which may be glucose or a (1-&gt;4)-alpha-D-glucan.</text>
        <dbReference type="EC" id="2.4.1.25"/>
    </reaction>
</comment>
<dbReference type="FunFam" id="2.60.40.10:FF:000169">
    <property type="entry name" value="1,4-alpha-glucan branching enzyme GlgB"/>
    <property type="match status" value="1"/>
</dbReference>
<dbReference type="NCBIfam" id="TIGR00217">
    <property type="entry name" value="malQ"/>
    <property type="match status" value="1"/>
</dbReference>
<dbReference type="SUPFAM" id="SSF81296">
    <property type="entry name" value="E set domains"/>
    <property type="match status" value="2"/>
</dbReference>
<evidence type="ECO:0000256" key="12">
    <source>
        <dbReference type="HAMAP-Rule" id="MF_00685"/>
    </source>
</evidence>
<dbReference type="SUPFAM" id="SSF51445">
    <property type="entry name" value="(Trans)glycosidases"/>
    <property type="match status" value="2"/>
</dbReference>
<evidence type="ECO:0000256" key="5">
    <source>
        <dbReference type="ARBA" id="ARBA00005684"/>
    </source>
</evidence>
<evidence type="ECO:0000256" key="14">
    <source>
        <dbReference type="SAM" id="MobiDB-lite"/>
    </source>
</evidence>
<comment type="similarity">
    <text evidence="5 13">Belongs to the disproportionating enzyme family.</text>
</comment>
<dbReference type="InterPro" id="IPR054169">
    <property type="entry name" value="GlgB_N"/>
</dbReference>
<dbReference type="GO" id="GO:0004553">
    <property type="term" value="F:hydrolase activity, hydrolyzing O-glycosyl compounds"/>
    <property type="evidence" value="ECO:0007669"/>
    <property type="project" value="InterPro"/>
</dbReference>
<feature type="region of interest" description="Disordered" evidence="14">
    <location>
        <begin position="1422"/>
        <end position="1532"/>
    </location>
</feature>
<keyword evidence="8 12" id="KW-0328">Glycosyltransferase</keyword>
<dbReference type="GO" id="GO:0043169">
    <property type="term" value="F:cation binding"/>
    <property type="evidence" value="ECO:0007669"/>
    <property type="project" value="InterPro"/>
</dbReference>
<evidence type="ECO:0000256" key="2">
    <source>
        <dbReference type="ARBA" id="ARBA00000826"/>
    </source>
</evidence>
<keyword evidence="17" id="KW-1185">Reference proteome</keyword>
<keyword evidence="11 12" id="KW-0119">Carbohydrate metabolism</keyword>
<keyword evidence="10 12" id="KW-0320">Glycogen biosynthesis</keyword>
<dbReference type="PANTHER" id="PTHR43651:SF3">
    <property type="entry name" value="1,4-ALPHA-GLUCAN-BRANCHING ENZYME"/>
    <property type="match status" value="1"/>
</dbReference>
<dbReference type="InterPro" id="IPR017853">
    <property type="entry name" value="GH"/>
</dbReference>
<dbReference type="NCBIfam" id="NF008967">
    <property type="entry name" value="PRK12313.1"/>
    <property type="match status" value="1"/>
</dbReference>
<evidence type="ECO:0000313" key="16">
    <source>
        <dbReference type="EMBL" id="ASK26746.1"/>
    </source>
</evidence>
<evidence type="ECO:0000256" key="6">
    <source>
        <dbReference type="ARBA" id="ARBA00009000"/>
    </source>
</evidence>
<dbReference type="Pfam" id="PF00128">
    <property type="entry name" value="Alpha-amylase"/>
    <property type="match status" value="1"/>
</dbReference>
<dbReference type="SMART" id="SM00642">
    <property type="entry name" value="Aamy"/>
    <property type="match status" value="1"/>
</dbReference>
<evidence type="ECO:0000259" key="15">
    <source>
        <dbReference type="SMART" id="SM00642"/>
    </source>
</evidence>
<dbReference type="GO" id="GO:0005978">
    <property type="term" value="P:glycogen biosynthetic process"/>
    <property type="evidence" value="ECO:0007669"/>
    <property type="project" value="UniProtKB-UniRule"/>
</dbReference>
<comment type="subunit">
    <text evidence="12">Monomer.</text>
</comment>
<evidence type="ECO:0000256" key="13">
    <source>
        <dbReference type="RuleBase" id="RU361207"/>
    </source>
</evidence>
<evidence type="ECO:0000256" key="3">
    <source>
        <dbReference type="ARBA" id="ARBA00002953"/>
    </source>
</evidence>
<sequence>MAQHEMSEENAARFGIGLGFYDINGTYHETSQEVFDALASALAGGVSDGLYEDTAALAADGGTEFTLPEHWRGARVWLEDETGAASGITPNAETLRISLPALAAGYYTLCAEIGGAVRRIRLVAAPEAVYRPRGFSDGMRANGLTVQLYGLRSAQNWGIGDFSDLAALTAFAGEKGLDFIGINPLHSLFASNPEYASPYSPSSRERLNPLYLDVNRVGAFGYSRKAQAWLNKPENQARLAAVRAAEVVDYAAVWALKREALWLAFEAFEQYKTKAAEAGRAAFAAFAAEKGAALAGFGLFAAIDDAYGHGADWDFIGWLSWPSEFQNCESAAVKAFAESHPCEIRFYMWLQWLCAAQLEAVNEAAAANGVKLGIYGDLAVGVARGSADTWLDGGSYCIDASIGAPPDPLGPAGQNWNLPPLNPLVLKHGGYEKFVTLLRENMRLYGVLRIDHVMALFRLWWVVGRQSAAQGAYVHYNAEVMFAILALESCRNRCVVIGEDLGTVPDEVRHLLDRYRVLSYKVLYFSKNWQGFELPQDYPTRAVTAVSTHDVAPLAGWWALNDLETMHRLGTLGDAAFQTASEVRLRDKEDLLGKLKQTDCLPQDYGMPSEMNETLLSAVHRYGALGNSLLYAVQLENLLGVVENLNVPGIARGYPNWAKKMPVSLEDFSKQRLMSGQLSMIDEVRMSKNSQTKKYHEIDATERATIDSLFAATHGDVFGYLGRHRIAEGDEVVRCLVPDAHGVAIVERGSGKVIVPSEKIDGRGLFVAVLPEGAPDYALNIKYREDAEAQREEDPYRFGSALQEMDVWLLGEGSHLRPYETLGAHFAELDGAKGVRFAVWAPNAQRVSVVGEFNAWDGRRHVMRFHRDIGVWEMFVPDVKLNALYKFEVRDTNGNVREKADPYAFGAELRPTTASVVRGLPAKVETPAFREKANAIDAPVSIYEVHLGSWRRNPENNFWLTYEQLATELVDYVKDMGFTHIELLPVSEYPFDGSWGYQATGLYAPTSRFGSPDELKALIKAAHDAGIGVILDWVVGHFPTDDHGLNHFDGTALYEHSDPREGYHQDWNTLIYNFGRTEVKNFLQGNALYWVERFGFDGLRVDAVASMVYRDYSRKDGEWIPNQYGGRENLEAAAFLHDTNVMLQNEAAGAVKVAEESTAFPNVTRNEGLAFDFKWNMGWMNDTLSYMKEDPINRKYHHNKMTFGMMYQYSENYVLPLSHDEVVHGKCSLLGKMPGDCWQQFANLRAYYGFMYGYPGKKLLFMGNEFAQGREWNYQEALDWFLLEEEGGWHKGMQDYVRTLNHVYRDYAPLYQLDQWPEGFEWLVADDGNNSVFVFERRDRDGNRVIVISNFTPVVREGYRFGVNEAGVYREILNSDGTDYKGSGVTPGAEIASENIESHGKPQSLALTIPPLSTVYLYKEAEKPAGKSEPKKAAAKKPSAKKTAAKASAEKAPAQTAKAAVADDAEKAPVKTTRTRKTAAEKTPAKTARTTKTAAEKAPVKTRSRAAKAETAEAAPAKTTRTKTAGTVKVGR</sequence>
<dbReference type="InterPro" id="IPR013780">
    <property type="entry name" value="Glyco_hydro_b"/>
</dbReference>
<dbReference type="Pfam" id="PF02806">
    <property type="entry name" value="Alpha-amylase_C"/>
    <property type="match status" value="1"/>
</dbReference>
<feature type="compositionally biased region" description="Basic residues" evidence="14">
    <location>
        <begin position="1433"/>
        <end position="1444"/>
    </location>
</feature>
<protein>
    <recommendedName>
        <fullName evidence="12">1,4-alpha-glucan branching enzyme GlgB</fullName>
        <ecNumber evidence="12">2.4.1.18</ecNumber>
    </recommendedName>
    <alternativeName>
        <fullName evidence="12">1,4-alpha-D-glucan:1,4-alpha-D-glucan 6-glucosyl-transferase</fullName>
    </alternativeName>
    <alternativeName>
        <fullName evidence="12">Alpha-(1-&gt;4)-glucan branching enzyme</fullName>
    </alternativeName>
    <alternativeName>
        <fullName evidence="12">Glycogen branching enzyme</fullName>
        <shortName evidence="12">BE</shortName>
    </alternativeName>
</protein>
<feature type="compositionally biased region" description="Basic and acidic residues" evidence="14">
    <location>
        <begin position="1422"/>
        <end position="1432"/>
    </location>
</feature>
<dbReference type="InterPro" id="IPR014756">
    <property type="entry name" value="Ig_E-set"/>
</dbReference>
<accession>A0A220S052</accession>
<dbReference type="KEGG" id="nei:BG910_02405"/>
<reference evidence="16 17" key="1">
    <citation type="submission" date="2017-06" db="EMBL/GenBank/DDBJ databases">
        <title>Neisseria chenwenguii sp. nov., isolated from the intestinal contents of Tibetan Plateau Pika in Yushu, Qinghai Province, China.</title>
        <authorList>
            <person name="Zhang G."/>
        </authorList>
    </citation>
    <scope>NUCLEOTIDE SEQUENCE [LARGE SCALE GENOMIC DNA]</scope>
    <source>
        <strain evidence="16 17">10023</strain>
    </source>
</reference>
<feature type="compositionally biased region" description="Low complexity" evidence="14">
    <location>
        <begin position="1512"/>
        <end position="1525"/>
    </location>
</feature>
<dbReference type="Pfam" id="PF22019">
    <property type="entry name" value="GlgB_N"/>
    <property type="match status" value="1"/>
</dbReference>
<dbReference type="InterPro" id="IPR004193">
    <property type="entry name" value="Glyco_hydro_13_N"/>
</dbReference>
<dbReference type="CDD" id="cd11322">
    <property type="entry name" value="AmyAc_Glg_BE"/>
    <property type="match status" value="1"/>
</dbReference>